<evidence type="ECO:0000256" key="1">
    <source>
        <dbReference type="ARBA" id="ARBA00004651"/>
    </source>
</evidence>
<evidence type="ECO:0000256" key="6">
    <source>
        <dbReference type="SAM" id="Phobius"/>
    </source>
</evidence>
<dbReference type="InterPro" id="IPR003838">
    <property type="entry name" value="ABC3_permease_C"/>
</dbReference>
<evidence type="ECO:0000313" key="9">
    <source>
        <dbReference type="Proteomes" id="UP001500879"/>
    </source>
</evidence>
<accession>A0ABN0YMU3</accession>
<feature type="transmembrane region" description="Helical" evidence="6">
    <location>
        <begin position="413"/>
        <end position="432"/>
    </location>
</feature>
<keyword evidence="3 6" id="KW-0812">Transmembrane</keyword>
<feature type="transmembrane region" description="Helical" evidence="6">
    <location>
        <begin position="269"/>
        <end position="293"/>
    </location>
</feature>
<feature type="transmembrane region" description="Helical" evidence="6">
    <location>
        <begin position="492"/>
        <end position="513"/>
    </location>
</feature>
<dbReference type="InterPro" id="IPR038766">
    <property type="entry name" value="Membrane_comp_ABC_pdt"/>
</dbReference>
<evidence type="ECO:0000256" key="3">
    <source>
        <dbReference type="ARBA" id="ARBA00022692"/>
    </source>
</evidence>
<organism evidence="8 9">
    <name type="scientific">Streptomyces luteireticuli</name>
    <dbReference type="NCBI Taxonomy" id="173858"/>
    <lineage>
        <taxon>Bacteria</taxon>
        <taxon>Bacillati</taxon>
        <taxon>Actinomycetota</taxon>
        <taxon>Actinomycetes</taxon>
        <taxon>Kitasatosporales</taxon>
        <taxon>Streptomycetaceae</taxon>
        <taxon>Streptomyces</taxon>
    </lineage>
</organism>
<feature type="transmembrane region" description="Helical" evidence="6">
    <location>
        <begin position="438"/>
        <end position="471"/>
    </location>
</feature>
<feature type="transmembrane region" description="Helical" evidence="6">
    <location>
        <begin position="314"/>
        <end position="339"/>
    </location>
</feature>
<keyword evidence="9" id="KW-1185">Reference proteome</keyword>
<dbReference type="EMBL" id="BAAABX010000023">
    <property type="protein sequence ID" value="GAA0401391.1"/>
    <property type="molecule type" value="Genomic_DNA"/>
</dbReference>
<keyword evidence="5 6" id="KW-0472">Membrane</keyword>
<feature type="domain" description="ABC3 transporter permease C-terminal" evidence="7">
    <location>
        <begin position="733"/>
        <end position="838"/>
    </location>
</feature>
<reference evidence="8 9" key="1">
    <citation type="journal article" date="2019" name="Int. J. Syst. Evol. Microbiol.">
        <title>The Global Catalogue of Microorganisms (GCM) 10K type strain sequencing project: providing services to taxonomists for standard genome sequencing and annotation.</title>
        <authorList>
            <consortium name="The Broad Institute Genomics Platform"/>
            <consortium name="The Broad Institute Genome Sequencing Center for Infectious Disease"/>
            <person name="Wu L."/>
            <person name="Ma J."/>
        </authorList>
    </citation>
    <scope>NUCLEOTIDE SEQUENCE [LARGE SCALE GENOMIC DNA]</scope>
    <source>
        <strain evidence="8 9">JCM 4788</strain>
    </source>
</reference>
<dbReference type="PANTHER" id="PTHR30287:SF1">
    <property type="entry name" value="INNER MEMBRANE PROTEIN"/>
    <property type="match status" value="1"/>
</dbReference>
<evidence type="ECO:0000313" key="8">
    <source>
        <dbReference type="EMBL" id="GAA0401391.1"/>
    </source>
</evidence>
<feature type="transmembrane region" description="Helical" evidence="6">
    <location>
        <begin position="813"/>
        <end position="837"/>
    </location>
</feature>
<evidence type="ECO:0000259" key="7">
    <source>
        <dbReference type="Pfam" id="PF02687"/>
    </source>
</evidence>
<feature type="transmembrane region" description="Helical" evidence="6">
    <location>
        <begin position="770"/>
        <end position="793"/>
    </location>
</feature>
<dbReference type="RefSeq" id="WP_344022821.1">
    <property type="nucleotide sequence ID" value="NZ_BAAABX010000023.1"/>
</dbReference>
<feature type="transmembrane region" description="Helical" evidence="6">
    <location>
        <begin position="359"/>
        <end position="377"/>
    </location>
</feature>
<protein>
    <submittedName>
        <fullName evidence="8">ABC transporter permease</fullName>
    </submittedName>
</protein>
<evidence type="ECO:0000256" key="4">
    <source>
        <dbReference type="ARBA" id="ARBA00022989"/>
    </source>
</evidence>
<comment type="subcellular location">
    <subcellularLocation>
        <location evidence="1">Cell membrane</location>
        <topology evidence="1">Multi-pass membrane protein</topology>
    </subcellularLocation>
</comment>
<sequence>MFALARMLLRGRKAGLAGSFVALLGASALLTAFGVLLQSGLGPGEPPRRYAAADVVVSGRQSFTVREAGKSRTKSLARPAELPRRLAGGIARVPGVRTAVADVTFPAAVVDAAGRPLTGVDGRPSAGHGWDSAALGPYALVAGRAPHRSGEVALDAALARRAGVAPGQRVRLVTTEAVAAYRVTGLAALRGDRTAPVLFTESDAARLSGDPERIGAVGVLAAPGTDPDVLADRIEERLGRYGVLARTGADRGRTEDPRAAADRAGLRELAASLGSTVLLVTLVVVAGTLSLAVHQRRRELALLRAVAATPRQVARLLAAEVLVVSLAAAGAGCPPGLLLARVLRAALAATGRLPGDFPLSYGPVPALVAVAACVLAAQAATLGVARRAAAVHPVEALFSAAAGRPRLGAARRLFGAALLLLGAAAAALPLFFRSVFAVAGAAMGGLLAVIAVLLLAPPVVAGAARLLAVPVRALSGPSGRLAAANVVARARTLAAGVGPLVLAVGFAVVQLFLPTVSAEAAREQAGRGVVAGFVLSGAAGGLPPAVRKEAAAIPGVRAATGVVRVELHASHRMLGSPDVLAYRAQGVTADGLGRTMDLGVTGGSLARLRDGTVALGAGAAGTLGAGVGGRVRLHLPDGAEIRPVVVAVYERGLGFGEVTLPWRTVVAHSDRRTDDSVLVAAAPGADVGAPLRALAARHPGLRVLDGTSFAAAQGDGGAGGLLDSAFPLVLVFGYLAVAVANSLVLETLGRERELALLRLAGATSRQVMRMVWAEAGMVVLIAVVLGVLVPLPALVTVSLGLTGSPVPWVPPGLLAGVVGAAGAVGVGAVVVPGWWVVRGLFRR</sequence>
<comment type="caution">
    <text evidence="8">The sequence shown here is derived from an EMBL/GenBank/DDBJ whole genome shotgun (WGS) entry which is preliminary data.</text>
</comment>
<evidence type="ECO:0000256" key="2">
    <source>
        <dbReference type="ARBA" id="ARBA00022475"/>
    </source>
</evidence>
<dbReference type="PANTHER" id="PTHR30287">
    <property type="entry name" value="MEMBRANE COMPONENT OF PREDICTED ABC SUPERFAMILY METABOLITE UPTAKE TRANSPORTER"/>
    <property type="match status" value="1"/>
</dbReference>
<feature type="transmembrane region" description="Helical" evidence="6">
    <location>
        <begin position="725"/>
        <end position="749"/>
    </location>
</feature>
<gene>
    <name evidence="8" type="ORF">GCM10010357_23090</name>
</gene>
<keyword evidence="2" id="KW-1003">Cell membrane</keyword>
<name>A0ABN0YMU3_9ACTN</name>
<evidence type="ECO:0000256" key="5">
    <source>
        <dbReference type="ARBA" id="ARBA00023136"/>
    </source>
</evidence>
<feature type="domain" description="ABC3 transporter permease C-terminal" evidence="7">
    <location>
        <begin position="275"/>
        <end position="390"/>
    </location>
</feature>
<keyword evidence="4 6" id="KW-1133">Transmembrane helix</keyword>
<proteinExistence type="predicted"/>
<dbReference type="Proteomes" id="UP001500879">
    <property type="component" value="Unassembled WGS sequence"/>
</dbReference>
<dbReference type="Pfam" id="PF02687">
    <property type="entry name" value="FtsX"/>
    <property type="match status" value="2"/>
</dbReference>